<comment type="caution">
    <text evidence="2">The sequence shown here is derived from an EMBL/GenBank/DDBJ whole genome shotgun (WGS) entry which is preliminary data.</text>
</comment>
<dbReference type="InterPro" id="IPR001584">
    <property type="entry name" value="Integrase_cat-core"/>
</dbReference>
<organism evidence="2 3">
    <name type="scientific">Plakobranchus ocellatus</name>
    <dbReference type="NCBI Taxonomy" id="259542"/>
    <lineage>
        <taxon>Eukaryota</taxon>
        <taxon>Metazoa</taxon>
        <taxon>Spiralia</taxon>
        <taxon>Lophotrochozoa</taxon>
        <taxon>Mollusca</taxon>
        <taxon>Gastropoda</taxon>
        <taxon>Heterobranchia</taxon>
        <taxon>Euthyneura</taxon>
        <taxon>Panpulmonata</taxon>
        <taxon>Sacoglossa</taxon>
        <taxon>Placobranchoidea</taxon>
        <taxon>Plakobranchidae</taxon>
        <taxon>Plakobranchus</taxon>
    </lineage>
</organism>
<dbReference type="PANTHER" id="PTHR37984:SF15">
    <property type="entry name" value="INTEGRASE CATALYTIC DOMAIN-CONTAINING PROTEIN"/>
    <property type="match status" value="1"/>
</dbReference>
<dbReference type="EMBL" id="BLXT01005873">
    <property type="protein sequence ID" value="GFO26980.1"/>
    <property type="molecule type" value="Genomic_DNA"/>
</dbReference>
<dbReference type="GO" id="GO:0015074">
    <property type="term" value="P:DNA integration"/>
    <property type="evidence" value="ECO:0007669"/>
    <property type="project" value="InterPro"/>
</dbReference>
<name>A0AAV4C2R9_9GAST</name>
<sequence>MDPSSDGREDILLMTDVFTKWAVTVVTPDQSAVSVLRALIQHWIIHYGVPLRIHSDQGRCFEAEVIRQLCDFYGIKKSRYNAQKNGRCERFNRTMIALLATLTPNEKLRWPEHLPELTFCYNSTPHATTGVSP</sequence>
<dbReference type="GO" id="GO:0003676">
    <property type="term" value="F:nucleic acid binding"/>
    <property type="evidence" value="ECO:0007669"/>
    <property type="project" value="InterPro"/>
</dbReference>
<proteinExistence type="predicted"/>
<dbReference type="InterPro" id="IPR050951">
    <property type="entry name" value="Retrovirus_Pol_polyprotein"/>
</dbReference>
<evidence type="ECO:0000313" key="3">
    <source>
        <dbReference type="Proteomes" id="UP000735302"/>
    </source>
</evidence>
<dbReference type="Pfam" id="PF00665">
    <property type="entry name" value="rve"/>
    <property type="match status" value="1"/>
</dbReference>
<dbReference type="AlphaFoldDB" id="A0AAV4C2R9"/>
<feature type="domain" description="Integrase catalytic" evidence="1">
    <location>
        <begin position="1"/>
        <end position="133"/>
    </location>
</feature>
<dbReference type="InterPro" id="IPR036397">
    <property type="entry name" value="RNaseH_sf"/>
</dbReference>
<keyword evidence="3" id="KW-1185">Reference proteome</keyword>
<dbReference type="InterPro" id="IPR012337">
    <property type="entry name" value="RNaseH-like_sf"/>
</dbReference>
<dbReference type="PROSITE" id="PS50994">
    <property type="entry name" value="INTEGRASE"/>
    <property type="match status" value="1"/>
</dbReference>
<accession>A0AAV4C2R9</accession>
<dbReference type="Proteomes" id="UP000735302">
    <property type="component" value="Unassembled WGS sequence"/>
</dbReference>
<evidence type="ECO:0000259" key="1">
    <source>
        <dbReference type="PROSITE" id="PS50994"/>
    </source>
</evidence>
<dbReference type="SUPFAM" id="SSF53098">
    <property type="entry name" value="Ribonuclease H-like"/>
    <property type="match status" value="1"/>
</dbReference>
<gene>
    <name evidence="2" type="ORF">PoB_005348500</name>
</gene>
<dbReference type="Gene3D" id="3.30.420.10">
    <property type="entry name" value="Ribonuclease H-like superfamily/Ribonuclease H"/>
    <property type="match status" value="1"/>
</dbReference>
<reference evidence="2 3" key="1">
    <citation type="journal article" date="2021" name="Elife">
        <title>Chloroplast acquisition without the gene transfer in kleptoplastic sea slugs, Plakobranchus ocellatus.</title>
        <authorList>
            <person name="Maeda T."/>
            <person name="Takahashi S."/>
            <person name="Yoshida T."/>
            <person name="Shimamura S."/>
            <person name="Takaki Y."/>
            <person name="Nagai Y."/>
            <person name="Toyoda A."/>
            <person name="Suzuki Y."/>
            <person name="Arimoto A."/>
            <person name="Ishii H."/>
            <person name="Satoh N."/>
            <person name="Nishiyama T."/>
            <person name="Hasebe M."/>
            <person name="Maruyama T."/>
            <person name="Minagawa J."/>
            <person name="Obokata J."/>
            <person name="Shigenobu S."/>
        </authorList>
    </citation>
    <scope>NUCLEOTIDE SEQUENCE [LARGE SCALE GENOMIC DNA]</scope>
</reference>
<protein>
    <submittedName>
        <fullName evidence="2">Pol polyprotein</fullName>
    </submittedName>
</protein>
<evidence type="ECO:0000313" key="2">
    <source>
        <dbReference type="EMBL" id="GFO26980.1"/>
    </source>
</evidence>
<dbReference type="PANTHER" id="PTHR37984">
    <property type="entry name" value="PROTEIN CBG26694"/>
    <property type="match status" value="1"/>
</dbReference>